<proteinExistence type="predicted"/>
<dbReference type="AlphaFoldDB" id="A0AAD6TYD8"/>
<gene>
    <name evidence="1" type="ORF">B0H15DRAFT_954372</name>
</gene>
<organism evidence="1 2">
    <name type="scientific">Mycena belliarum</name>
    <dbReference type="NCBI Taxonomy" id="1033014"/>
    <lineage>
        <taxon>Eukaryota</taxon>
        <taxon>Fungi</taxon>
        <taxon>Dikarya</taxon>
        <taxon>Basidiomycota</taxon>
        <taxon>Agaricomycotina</taxon>
        <taxon>Agaricomycetes</taxon>
        <taxon>Agaricomycetidae</taxon>
        <taxon>Agaricales</taxon>
        <taxon>Marasmiineae</taxon>
        <taxon>Mycenaceae</taxon>
        <taxon>Mycena</taxon>
    </lineage>
</organism>
<evidence type="ECO:0000313" key="1">
    <source>
        <dbReference type="EMBL" id="KAJ7078691.1"/>
    </source>
</evidence>
<dbReference type="Gene3D" id="3.60.130.30">
    <property type="match status" value="1"/>
</dbReference>
<comment type="caution">
    <text evidence="1">The sequence shown here is derived from an EMBL/GenBank/DDBJ whole genome shotgun (WGS) entry which is preliminary data.</text>
</comment>
<sequence length="305" mass="34785">MECFYRIAGFANGLFKAWNPAVHAFYTLTLDTLTYEYDPALRRNFEWRFSAFAAATLNFGPMTVTLPHIDGLNLAWGWCAITALGSFNPDLGGHLVLWDLKLIIRFPPGSTILIPSAILRHSNVVIQPGEQRYSFTQFTAAGLFRWVDNGFKSDLTVNDEIRNDTSKLTAKLSPAALASHRLSSQKYRWNNEQELREKARVRMAVRRQAMKAGGLVSPEDAARTRAHHAAYREKKGPLLAFKQRRRRQDAFIAKYGDQAYTEHLRKEAAAQDEAEWRKRVEADNLRQMAAEARRQALHHAADLQR</sequence>
<name>A0AAD6TYD8_9AGAR</name>
<dbReference type="Proteomes" id="UP001222325">
    <property type="component" value="Unassembled WGS sequence"/>
</dbReference>
<protein>
    <submittedName>
        <fullName evidence="1">Uncharacterized protein</fullName>
    </submittedName>
</protein>
<dbReference type="EMBL" id="JARJCN010000064">
    <property type="protein sequence ID" value="KAJ7078691.1"/>
    <property type="molecule type" value="Genomic_DNA"/>
</dbReference>
<accession>A0AAD6TYD8</accession>
<reference evidence="1" key="1">
    <citation type="submission" date="2023-03" db="EMBL/GenBank/DDBJ databases">
        <title>Massive genome expansion in bonnet fungi (Mycena s.s.) driven by repeated elements and novel gene families across ecological guilds.</title>
        <authorList>
            <consortium name="Lawrence Berkeley National Laboratory"/>
            <person name="Harder C.B."/>
            <person name="Miyauchi S."/>
            <person name="Viragh M."/>
            <person name="Kuo A."/>
            <person name="Thoen E."/>
            <person name="Andreopoulos B."/>
            <person name="Lu D."/>
            <person name="Skrede I."/>
            <person name="Drula E."/>
            <person name="Henrissat B."/>
            <person name="Morin E."/>
            <person name="Kohler A."/>
            <person name="Barry K."/>
            <person name="LaButti K."/>
            <person name="Morin E."/>
            <person name="Salamov A."/>
            <person name="Lipzen A."/>
            <person name="Mereny Z."/>
            <person name="Hegedus B."/>
            <person name="Baldrian P."/>
            <person name="Stursova M."/>
            <person name="Weitz H."/>
            <person name="Taylor A."/>
            <person name="Grigoriev I.V."/>
            <person name="Nagy L.G."/>
            <person name="Martin F."/>
            <person name="Kauserud H."/>
        </authorList>
    </citation>
    <scope>NUCLEOTIDE SEQUENCE</scope>
    <source>
        <strain evidence="1">CBHHK173m</strain>
    </source>
</reference>
<evidence type="ECO:0000313" key="2">
    <source>
        <dbReference type="Proteomes" id="UP001222325"/>
    </source>
</evidence>
<keyword evidence="2" id="KW-1185">Reference proteome</keyword>